<dbReference type="Proteomes" id="UP000176944">
    <property type="component" value="Chromosome"/>
</dbReference>
<dbReference type="InterPro" id="IPR000644">
    <property type="entry name" value="CBS_dom"/>
</dbReference>
<dbReference type="SMART" id="SM00116">
    <property type="entry name" value="CBS"/>
    <property type="match status" value="2"/>
</dbReference>
<dbReference type="Pfam" id="PF00571">
    <property type="entry name" value="CBS"/>
    <property type="match status" value="1"/>
</dbReference>
<dbReference type="PROSITE" id="PS51371">
    <property type="entry name" value="CBS"/>
    <property type="match status" value="2"/>
</dbReference>
<protein>
    <submittedName>
        <fullName evidence="3">Nucleotidyltransferase family protein</fullName>
    </submittedName>
</protein>
<dbReference type="Gene3D" id="3.10.580.10">
    <property type="entry name" value="CBS-domain"/>
    <property type="match status" value="1"/>
</dbReference>
<evidence type="ECO:0000256" key="1">
    <source>
        <dbReference type="PROSITE-ProRule" id="PRU00703"/>
    </source>
</evidence>
<evidence type="ECO:0000313" key="4">
    <source>
        <dbReference type="Proteomes" id="UP000176944"/>
    </source>
</evidence>
<sequence>MSRYFHDCRNSSKYVSKYTIVYRKFLTKCIKIHNNSRENSSHFRLLTIPDSRFPTPDSLFPVPCSLFPKNQNYVLNKVANFYMTYRTHSADNRWQQTLLPMGSTLEQAIHNLDQSTLQIVLLVTAEGTLVGTVTDGDIRRGLLRGLDLQSSVDSVVNRNPIVAPPGLRQETMLQIMQANGIQQLPVVDESRLVVGLYLLDELVSLTQRPNTMVIMAGGKGTRLRPLTENCPKPLLPVAGKPMLEHIIERASSEGFQHFVISIHYLGEMIQEYFSDGSRWQVQIDYLREDSPLGTAGAISLLQDRPKVPFIVTNGDVLTDIRYGEMLDFHIQHRATGTMAVRLHEWQNPFGVVNTKGVDIVGFDEKPVVRTHVNAGIYVLNPSALDQLNPGEHCDMPVLFSHLREHCHRTIVYPIHEAWLDVGREEDFKRAQVALNGKHSAISGQRSADLT</sequence>
<reference evidence="4" key="1">
    <citation type="submission" date="2016-10" db="EMBL/GenBank/DDBJ databases">
        <title>Comparative genomics uncovers the prolific and rare metabolic potential of the cyanobacterial genus Moorea.</title>
        <authorList>
            <person name="Leao T."/>
            <person name="Castelao G."/>
            <person name="Korobeynikov A."/>
            <person name="Monroe E.A."/>
            <person name="Podell S."/>
            <person name="Glukhov E."/>
            <person name="Allen E."/>
            <person name="Gerwick W.H."/>
            <person name="Gerwick L."/>
        </authorList>
    </citation>
    <scope>NUCLEOTIDE SEQUENCE [LARGE SCALE GENOMIC DNA]</scope>
    <source>
        <strain evidence="4">JHB</strain>
    </source>
</reference>
<dbReference type="CDD" id="cd04607">
    <property type="entry name" value="CBS_pair_NTP_transferase_assoc"/>
    <property type="match status" value="1"/>
</dbReference>
<proteinExistence type="predicted"/>
<dbReference type="InterPro" id="IPR029044">
    <property type="entry name" value="Nucleotide-diphossugar_trans"/>
</dbReference>
<dbReference type="SUPFAM" id="SSF53448">
    <property type="entry name" value="Nucleotide-diphospho-sugar transferases"/>
    <property type="match status" value="1"/>
</dbReference>
<organism evidence="3 4">
    <name type="scientific">Moorena producens (strain JHB)</name>
    <dbReference type="NCBI Taxonomy" id="1454205"/>
    <lineage>
        <taxon>Bacteria</taxon>
        <taxon>Bacillati</taxon>
        <taxon>Cyanobacteriota</taxon>
        <taxon>Cyanophyceae</taxon>
        <taxon>Coleofasciculales</taxon>
        <taxon>Coleofasciculaceae</taxon>
        <taxon>Moorena</taxon>
    </lineage>
</organism>
<dbReference type="Pfam" id="PF00483">
    <property type="entry name" value="NTP_transferase"/>
    <property type="match status" value="1"/>
</dbReference>
<evidence type="ECO:0000313" key="3">
    <source>
        <dbReference type="EMBL" id="AOY84379.2"/>
    </source>
</evidence>
<feature type="domain" description="CBS" evidence="2">
    <location>
        <begin position="91"/>
        <end position="148"/>
    </location>
</feature>
<evidence type="ECO:0000259" key="2">
    <source>
        <dbReference type="PROSITE" id="PS51371"/>
    </source>
</evidence>
<dbReference type="EMBL" id="CP017708">
    <property type="protein sequence ID" value="AOY84379.2"/>
    <property type="molecule type" value="Genomic_DNA"/>
</dbReference>
<feature type="domain" description="CBS" evidence="2">
    <location>
        <begin position="156"/>
        <end position="212"/>
    </location>
</feature>
<dbReference type="InterPro" id="IPR046342">
    <property type="entry name" value="CBS_dom_sf"/>
</dbReference>
<name>A0A1D9G9Q9_MOOP1</name>
<dbReference type="CDD" id="cd06426">
    <property type="entry name" value="NTP_transferase_like_2"/>
    <property type="match status" value="1"/>
</dbReference>
<dbReference type="InterPro" id="IPR005835">
    <property type="entry name" value="NTP_transferase_dom"/>
</dbReference>
<dbReference type="PANTHER" id="PTHR22572">
    <property type="entry name" value="SUGAR-1-PHOSPHATE GUANYL TRANSFERASE"/>
    <property type="match status" value="1"/>
</dbReference>
<dbReference type="AlphaFoldDB" id="A0A1D9G9Q9"/>
<accession>A0A1D9G9Q9</accession>
<keyword evidence="1" id="KW-0129">CBS domain</keyword>
<dbReference type="InterPro" id="IPR050486">
    <property type="entry name" value="Mannose-1P_guanyltransferase"/>
</dbReference>
<dbReference type="Gene3D" id="3.90.550.10">
    <property type="entry name" value="Spore Coat Polysaccharide Biosynthesis Protein SpsA, Chain A"/>
    <property type="match status" value="1"/>
</dbReference>
<gene>
    <name evidence="3" type="ORF">BJP36_35085</name>
</gene>